<protein>
    <submittedName>
        <fullName evidence="7">Iron only hydrogenase large subunit</fullName>
    </submittedName>
</protein>
<name>H9UBS8_FERPD</name>
<evidence type="ECO:0000256" key="3">
    <source>
        <dbReference type="ARBA" id="ARBA00023004"/>
    </source>
</evidence>
<dbReference type="HOGENOM" id="CLU_027268_0_0_0"/>
<dbReference type="Gene3D" id="3.30.70.20">
    <property type="match status" value="1"/>
</dbReference>
<dbReference type="KEGG" id="fpe:Ferpe_0857"/>
<dbReference type="AlphaFoldDB" id="H9UBS8"/>
<keyword evidence="8" id="KW-1185">Reference proteome</keyword>
<dbReference type="GO" id="GO:0046872">
    <property type="term" value="F:metal ion binding"/>
    <property type="evidence" value="ECO:0007669"/>
    <property type="project" value="UniProtKB-KW"/>
</dbReference>
<reference evidence="7" key="1">
    <citation type="submission" date="2012-03" db="EMBL/GenBank/DDBJ databases">
        <title>Complete sequence of Fervidobacterium pennivorans DSM 9078.</title>
        <authorList>
            <consortium name="US DOE Joint Genome Institute"/>
            <person name="Lucas S."/>
            <person name="Han J."/>
            <person name="Lapidus A."/>
            <person name="Cheng J.-F."/>
            <person name="Goodwin L."/>
            <person name="Pitluck S."/>
            <person name="Peters L."/>
            <person name="Ovchinnikova G."/>
            <person name="Lu M."/>
            <person name="Detter J.C."/>
            <person name="Han C."/>
            <person name="Tapia R."/>
            <person name="Land M."/>
            <person name="Hauser L."/>
            <person name="Kyrpides N."/>
            <person name="Ivanova N."/>
            <person name="Pagani I."/>
            <person name="Noll K.M."/>
            <person name="Woyke T."/>
        </authorList>
    </citation>
    <scope>NUCLEOTIDE SEQUENCE</scope>
    <source>
        <strain evidence="7">DSM 9078</strain>
    </source>
</reference>
<organism evidence="7 8">
    <name type="scientific">Fervidobacterium pennivorans (strain DSM 9078 / Ven5)</name>
    <dbReference type="NCBI Taxonomy" id="771875"/>
    <lineage>
        <taxon>Bacteria</taxon>
        <taxon>Thermotogati</taxon>
        <taxon>Thermotogota</taxon>
        <taxon>Thermotogae</taxon>
        <taxon>Thermotogales</taxon>
        <taxon>Fervidobacteriaceae</taxon>
        <taxon>Fervidobacterium</taxon>
    </lineage>
</organism>
<dbReference type="EMBL" id="CP003260">
    <property type="protein sequence ID" value="AFG34971.1"/>
    <property type="molecule type" value="Genomic_DNA"/>
</dbReference>
<evidence type="ECO:0000259" key="6">
    <source>
        <dbReference type="PROSITE" id="PS51656"/>
    </source>
</evidence>
<dbReference type="PROSITE" id="PS51379">
    <property type="entry name" value="4FE4S_FER_2"/>
    <property type="match status" value="2"/>
</dbReference>
<dbReference type="eggNOG" id="COG1145">
    <property type="taxonomic scope" value="Bacteria"/>
</dbReference>
<evidence type="ECO:0000313" key="8">
    <source>
        <dbReference type="Proteomes" id="UP000007384"/>
    </source>
</evidence>
<dbReference type="RefSeq" id="WP_014451413.1">
    <property type="nucleotide sequence ID" value="NC_017095.1"/>
</dbReference>
<dbReference type="SUPFAM" id="SSF54862">
    <property type="entry name" value="4Fe-4S ferredoxins"/>
    <property type="match status" value="1"/>
</dbReference>
<dbReference type="PROSITE" id="PS51656">
    <property type="entry name" value="4FE4S"/>
    <property type="match status" value="1"/>
</dbReference>
<dbReference type="eggNOG" id="COG4624">
    <property type="taxonomic scope" value="Bacteria"/>
</dbReference>
<dbReference type="Gene3D" id="1.10.15.40">
    <property type="entry name" value="Electron transport complex subunit B, putative Fe-S cluster"/>
    <property type="match status" value="1"/>
</dbReference>
<proteinExistence type="predicted"/>
<keyword evidence="1" id="KW-0004">4Fe-4S</keyword>
<dbReference type="InterPro" id="IPR007202">
    <property type="entry name" value="4Fe-4S_dom"/>
</dbReference>
<dbReference type="InterPro" id="IPR017900">
    <property type="entry name" value="4Fe4S_Fe_S_CS"/>
</dbReference>
<dbReference type="GO" id="GO:0051539">
    <property type="term" value="F:4 iron, 4 sulfur cluster binding"/>
    <property type="evidence" value="ECO:0007669"/>
    <property type="project" value="UniProtKB-KW"/>
</dbReference>
<dbReference type="PROSITE" id="PS00198">
    <property type="entry name" value="4FE4S_FER_1"/>
    <property type="match status" value="1"/>
</dbReference>
<accession>H9UBS8</accession>
<evidence type="ECO:0000256" key="2">
    <source>
        <dbReference type="ARBA" id="ARBA00022723"/>
    </source>
</evidence>
<dbReference type="InterPro" id="IPR009016">
    <property type="entry name" value="Fe_hydrogenase"/>
</dbReference>
<dbReference type="Pfam" id="PF02906">
    <property type="entry name" value="Fe_hyd_lg_C"/>
    <property type="match status" value="1"/>
</dbReference>
<dbReference type="PANTHER" id="PTHR11615">
    <property type="entry name" value="NITRATE, FORMATE, IRON DEHYDROGENASE"/>
    <property type="match status" value="1"/>
</dbReference>
<gene>
    <name evidence="7" type="ordered locus">Ferpe_0857</name>
</gene>
<evidence type="ECO:0000256" key="1">
    <source>
        <dbReference type="ARBA" id="ARBA00022485"/>
    </source>
</evidence>
<keyword evidence="2" id="KW-0479">Metal-binding</keyword>
<dbReference type="InterPro" id="IPR050340">
    <property type="entry name" value="Cytosolic_Fe-S_CAF"/>
</dbReference>
<evidence type="ECO:0000259" key="5">
    <source>
        <dbReference type="PROSITE" id="PS51379"/>
    </source>
</evidence>
<feature type="domain" description="4Fe-4S" evidence="6">
    <location>
        <begin position="370"/>
        <end position="431"/>
    </location>
</feature>
<dbReference type="Proteomes" id="UP000007384">
    <property type="component" value="Chromosome"/>
</dbReference>
<dbReference type="Pfam" id="PF04060">
    <property type="entry name" value="FeS"/>
    <property type="match status" value="1"/>
</dbReference>
<dbReference type="PATRIC" id="fig|771875.3.peg.882"/>
<dbReference type="STRING" id="771875.Ferpe_0857"/>
<keyword evidence="4" id="KW-0411">Iron-sulfur</keyword>
<feature type="domain" description="4Fe-4S ferredoxin-type" evidence="5">
    <location>
        <begin position="17"/>
        <end position="46"/>
    </location>
</feature>
<dbReference type="InterPro" id="IPR004108">
    <property type="entry name" value="Fe_hydrogenase_lsu_C"/>
</dbReference>
<dbReference type="Pfam" id="PF13187">
    <property type="entry name" value="Fer4_9"/>
    <property type="match status" value="1"/>
</dbReference>
<dbReference type="SUPFAM" id="SSF53920">
    <property type="entry name" value="Fe-only hydrogenase"/>
    <property type="match status" value="1"/>
</dbReference>
<evidence type="ECO:0000256" key="4">
    <source>
        <dbReference type="ARBA" id="ARBA00023014"/>
    </source>
</evidence>
<dbReference type="Gene3D" id="3.40.950.10">
    <property type="entry name" value="Fe-only Hydrogenase (Larger Subunit), Chain L, domain 3"/>
    <property type="match status" value="1"/>
</dbReference>
<feature type="domain" description="4Fe-4S ferredoxin-type" evidence="5">
    <location>
        <begin position="47"/>
        <end position="76"/>
    </location>
</feature>
<sequence length="574" mass="65192">MKAKKVGEKAMITITRSRYILSDKANCTYCYKCLRNCPVKAISFKQGESFVIEEECVLCGTCVNICPQNAKQYRNDVENFLSLVRKPFILSIAPSFYAYFKEPFKVLSLLKQLGCVYISETSIGAEYVSAEYAKIFSHSNKPLITTACPVVVELVEKYFPEYADYLFKVKSPASVHAEFLKHMFGNLPKVFVSPCIAKKKELEDVFDVVLTFEEFENGLEKIFHESNNTTKGIATLLENMPQTYPDPPHPIRARFYPSSKGVVDSAAAYVGENFPYYVLEGVENIIDFFKTFNGFNEKILIEASACVGGCINGPTMKKEDNILLRHSRLQKAIRILESLNVKKVDRFSVPFDLKRSLKIRKVEYNIPESEVERIFAEMGKTDPEKILDCTGCGYETCRDKAVAIAVGKAEKEMCFAYLVEKVSSVSNLVVEETPNAIVIFKDSKILYINNAAGILFANYPEDMIISICQRAKESSNKIHELYINSRKVYLYPKVFDLPDDGGIVVLFVDLTEMVQQREHMNELRRRTIEKIDEVLNEQMKLAQDIASLLGESIAETKSRFAEFKKFLGEENVDN</sequence>
<evidence type="ECO:0000313" key="7">
    <source>
        <dbReference type="EMBL" id="AFG34971.1"/>
    </source>
</evidence>
<keyword evidence="3" id="KW-0408">Iron</keyword>
<dbReference type="InterPro" id="IPR017896">
    <property type="entry name" value="4Fe4S_Fe-S-bd"/>
</dbReference>